<evidence type="ECO:0000256" key="6">
    <source>
        <dbReference type="RuleBase" id="RU004466"/>
    </source>
</evidence>
<dbReference type="AlphaFoldDB" id="A0A176QEA6"/>
<dbReference type="Pfam" id="PF00348">
    <property type="entry name" value="polyprenyl_synt"/>
    <property type="match status" value="1"/>
</dbReference>
<gene>
    <name evidence="7" type="ORF">AWH69_08400</name>
</gene>
<evidence type="ECO:0000313" key="7">
    <source>
        <dbReference type="EMBL" id="OAB88014.1"/>
    </source>
</evidence>
<keyword evidence="5" id="KW-0460">Magnesium</keyword>
<comment type="cofactor">
    <cofactor evidence="1">
        <name>Mg(2+)</name>
        <dbReference type="ChEBI" id="CHEBI:18420"/>
    </cofactor>
</comment>
<name>A0A176QEA6_9MICO</name>
<evidence type="ECO:0000256" key="4">
    <source>
        <dbReference type="ARBA" id="ARBA00022723"/>
    </source>
</evidence>
<dbReference type="InterPro" id="IPR033749">
    <property type="entry name" value="Polyprenyl_synt_CS"/>
</dbReference>
<dbReference type="PANTHER" id="PTHR12001:SF85">
    <property type="entry name" value="SHORT CHAIN ISOPRENYL DIPHOSPHATE SYNTHASE"/>
    <property type="match status" value="1"/>
</dbReference>
<protein>
    <recommendedName>
        <fullName evidence="9">Geranylgeranyl pyrophosphate synthase</fullName>
    </recommendedName>
</protein>
<dbReference type="SFLD" id="SFLDS00005">
    <property type="entry name" value="Isoprenoid_Synthase_Type_I"/>
    <property type="match status" value="1"/>
</dbReference>
<evidence type="ECO:0000256" key="5">
    <source>
        <dbReference type="ARBA" id="ARBA00022842"/>
    </source>
</evidence>
<accession>A0A176QEA6</accession>
<proteinExistence type="inferred from homology"/>
<keyword evidence="8" id="KW-1185">Reference proteome</keyword>
<dbReference type="PROSITE" id="PS00444">
    <property type="entry name" value="POLYPRENYL_SYNTHASE_2"/>
    <property type="match status" value="1"/>
</dbReference>
<dbReference type="PANTHER" id="PTHR12001">
    <property type="entry name" value="GERANYLGERANYL PYROPHOSPHATE SYNTHASE"/>
    <property type="match status" value="1"/>
</dbReference>
<dbReference type="GO" id="GO:0008299">
    <property type="term" value="P:isoprenoid biosynthetic process"/>
    <property type="evidence" value="ECO:0007669"/>
    <property type="project" value="InterPro"/>
</dbReference>
<evidence type="ECO:0008006" key="9">
    <source>
        <dbReference type="Google" id="ProtNLM"/>
    </source>
</evidence>
<dbReference type="InterPro" id="IPR008949">
    <property type="entry name" value="Isoprenoid_synthase_dom_sf"/>
</dbReference>
<dbReference type="InterPro" id="IPR000092">
    <property type="entry name" value="Polyprenyl_synt"/>
</dbReference>
<reference evidence="7 8" key="1">
    <citation type="submission" date="2016-01" db="EMBL/GenBank/DDBJ databases">
        <title>Janibacter melonis strain CD11_4 genome sequencing and assembly.</title>
        <authorList>
            <person name="Nair G.R."/>
            <person name="Kaur G."/>
            <person name="Chander A.M."/>
            <person name="Mayilraj S."/>
        </authorList>
    </citation>
    <scope>NUCLEOTIDE SEQUENCE [LARGE SCALE GENOMIC DNA]</scope>
    <source>
        <strain evidence="7 8">CD11-4</strain>
    </source>
</reference>
<dbReference type="Proteomes" id="UP000076976">
    <property type="component" value="Unassembled WGS sequence"/>
</dbReference>
<evidence type="ECO:0000256" key="2">
    <source>
        <dbReference type="ARBA" id="ARBA00006706"/>
    </source>
</evidence>
<dbReference type="STRING" id="262209.AWH69_08400"/>
<comment type="similarity">
    <text evidence="2 6">Belongs to the FPP/GGPP synthase family.</text>
</comment>
<dbReference type="Gene3D" id="1.10.600.10">
    <property type="entry name" value="Farnesyl Diphosphate Synthase"/>
    <property type="match status" value="1"/>
</dbReference>
<dbReference type="SUPFAM" id="SSF48576">
    <property type="entry name" value="Terpenoid synthases"/>
    <property type="match status" value="1"/>
</dbReference>
<keyword evidence="4" id="KW-0479">Metal-binding</keyword>
<dbReference type="GO" id="GO:0004659">
    <property type="term" value="F:prenyltransferase activity"/>
    <property type="evidence" value="ECO:0007669"/>
    <property type="project" value="InterPro"/>
</dbReference>
<sequence>MSAGTDPGTTTYAAHLTGPDPLGPAVDLGDAEVLRDALASAASGGKRFRPRLVHSVHDLLGGDAGPAVGQVADAVELLHTAFVVHDDVIDGDDLRRGAPSAPGRFRADALEGGAPPASAHSYATAGAILTGDLALGAALRAVATAPVERDRVHHMLDLFDHALAVSAAGELADVRLSLGAQEPTLQEALTVAEQKTAVYSFSLPMQCGAVLAGASGAVVDGLGRIGRDLGLAFQLLDDLMGVFGAPAQTGKDVVAGDLREGKRTPLVVHARTTSAWPVIERHLGDPELDEQGVEQVRAALTAAGSRSFVSELATQRLRSATGLAADLALPPALVTWVGELSGALEQGAA</sequence>
<dbReference type="PROSITE" id="PS00723">
    <property type="entry name" value="POLYPRENYL_SYNTHASE_1"/>
    <property type="match status" value="1"/>
</dbReference>
<evidence type="ECO:0000256" key="3">
    <source>
        <dbReference type="ARBA" id="ARBA00022679"/>
    </source>
</evidence>
<keyword evidence="3 6" id="KW-0808">Transferase</keyword>
<evidence type="ECO:0000256" key="1">
    <source>
        <dbReference type="ARBA" id="ARBA00001946"/>
    </source>
</evidence>
<dbReference type="CDD" id="cd00685">
    <property type="entry name" value="Trans_IPPS_HT"/>
    <property type="match status" value="1"/>
</dbReference>
<dbReference type="EMBL" id="LQZG01000002">
    <property type="protein sequence ID" value="OAB88014.1"/>
    <property type="molecule type" value="Genomic_DNA"/>
</dbReference>
<organism evidence="7 8">
    <name type="scientific">Janibacter melonis</name>
    <dbReference type="NCBI Taxonomy" id="262209"/>
    <lineage>
        <taxon>Bacteria</taxon>
        <taxon>Bacillati</taxon>
        <taxon>Actinomycetota</taxon>
        <taxon>Actinomycetes</taxon>
        <taxon>Micrococcales</taxon>
        <taxon>Intrasporangiaceae</taxon>
        <taxon>Janibacter</taxon>
    </lineage>
</organism>
<dbReference type="GO" id="GO:0046872">
    <property type="term" value="F:metal ion binding"/>
    <property type="evidence" value="ECO:0007669"/>
    <property type="project" value="UniProtKB-KW"/>
</dbReference>
<evidence type="ECO:0000313" key="8">
    <source>
        <dbReference type="Proteomes" id="UP000076976"/>
    </source>
</evidence>
<comment type="caution">
    <text evidence="7">The sequence shown here is derived from an EMBL/GenBank/DDBJ whole genome shotgun (WGS) entry which is preliminary data.</text>
</comment>
<dbReference type="RefSeq" id="WP_068273951.1">
    <property type="nucleotide sequence ID" value="NZ_LQZG01000002.1"/>
</dbReference>